<keyword evidence="6 8" id="KW-0030">Aminoacyl-tRNA synthetase</keyword>
<evidence type="ECO:0000256" key="7">
    <source>
        <dbReference type="ARBA" id="ARBA00047671"/>
    </source>
</evidence>
<evidence type="ECO:0000256" key="4">
    <source>
        <dbReference type="ARBA" id="ARBA00022840"/>
    </source>
</evidence>
<dbReference type="InterPro" id="IPR050062">
    <property type="entry name" value="Pro-tRNA_synthetase"/>
</dbReference>
<dbReference type="Pfam" id="PF00587">
    <property type="entry name" value="tRNA-synt_2b"/>
    <property type="match status" value="1"/>
</dbReference>
<dbReference type="GO" id="GO:0005524">
    <property type="term" value="F:ATP binding"/>
    <property type="evidence" value="ECO:0007669"/>
    <property type="project" value="UniProtKB-UniRule"/>
</dbReference>
<comment type="similarity">
    <text evidence="8">Belongs to the class-II aminoacyl-tRNA synthetase family. ProS type 1 subfamily.</text>
</comment>
<comment type="domain">
    <text evidence="8">Consists of three domains: the N-terminal catalytic domain, the editing domain and the C-terminal anticodon-binding domain.</text>
</comment>
<dbReference type="GO" id="GO:0005829">
    <property type="term" value="C:cytosol"/>
    <property type="evidence" value="ECO:0007669"/>
    <property type="project" value="TreeGrafter"/>
</dbReference>
<dbReference type="Gene3D" id="3.30.930.10">
    <property type="entry name" value="Bira Bifunctional Protein, Domain 2"/>
    <property type="match status" value="2"/>
</dbReference>
<dbReference type="Pfam" id="PF04073">
    <property type="entry name" value="tRNA_edit"/>
    <property type="match status" value="1"/>
</dbReference>
<proteinExistence type="inferred from homology"/>
<sequence length="646" mass="71072">MTTNSPKTGKLAECRKAHSHRTQKSRRANTLKAMSSEVLRMSSMFLRTLRDDPADADVTSAKLLIRAGYIRKVGPGLYSWLPLGLKVLRKIEGIIREELAKTGAQEVEFPVLLPKDPYTATNRWEEYGDNIFRVKDRHDQDYLLVPTAEEMFTLMVKDMYSSYKDLPVTLYQMKSKYRDEFRPRAGMIRGREFVMQDAYSFDMTEEDLKKSYAIQRDAYERIFKRLKVDYVMVHATSGPMGGSASEEFLAPLPIGEDTFAQAPSGASWNVEALTTVRPEDMDFSGVEPMVALETPDSATIDELVAKSNELHPRSDGREWAASDTLKNLLITVVHPTGEREVVAIGVPGDRQVDMKRLEASFTPAEIEEATAEDLAKFPELVKGYIGPSVLGPQSAQDAQGADDADGADGADSAEKKPRIKYLLDAHIARGSEWITGADEAGKHVYHAVYGRDFEANGFVEAVEVRSGDMSPDGSGPLSLERGVEIGQVFQLGLKYSKALDLTVLNENGKTVPVWMGCYGIGVSRVMSCIAEYHNDENGLKWPAAVAPAQVHVIATGRDQMAFETAETLVEQLAEAGIEVIFDDRAKVSPGIKFKDSELLGMPLIVVSGRDTVQNGTLEIRHRDGSATQVVPVAEAAEAIQAAVKAL</sequence>
<organism evidence="11 12">
    <name type="scientific">Alloscardovia macacae</name>
    <dbReference type="NCBI Taxonomy" id="1160091"/>
    <lineage>
        <taxon>Bacteria</taxon>
        <taxon>Bacillati</taxon>
        <taxon>Actinomycetota</taxon>
        <taxon>Actinomycetes</taxon>
        <taxon>Bifidobacteriales</taxon>
        <taxon>Bifidobacteriaceae</taxon>
        <taxon>Alloscardovia</taxon>
    </lineage>
</organism>
<reference evidence="11 12" key="1">
    <citation type="journal article" date="2017" name="BMC Genomics">
        <title>Comparative genomic and phylogenomic analyses of the Bifidobacteriaceae family.</title>
        <authorList>
            <person name="Lugli G.A."/>
            <person name="Milani C."/>
            <person name="Turroni F."/>
            <person name="Duranti S."/>
            <person name="Mancabelli L."/>
            <person name="Mangifesta M."/>
            <person name="Ferrario C."/>
            <person name="Modesto M."/>
            <person name="Mattarelli P."/>
            <person name="Jiri K."/>
            <person name="van Sinderen D."/>
            <person name="Ventura M."/>
        </authorList>
    </citation>
    <scope>NUCLEOTIDE SEQUENCE [LARGE SCALE GENOMIC DNA]</scope>
    <source>
        <strain evidence="11 12">DSM 24762</strain>
    </source>
</reference>
<keyword evidence="5 8" id="KW-0648">Protein biosynthesis</keyword>
<evidence type="ECO:0000256" key="9">
    <source>
        <dbReference type="SAM" id="MobiDB-lite"/>
    </source>
</evidence>
<feature type="region of interest" description="Disordered" evidence="9">
    <location>
        <begin position="1"/>
        <end position="29"/>
    </location>
</feature>
<comment type="catalytic activity">
    <reaction evidence="7 8">
        <text>tRNA(Pro) + L-proline + ATP = L-prolyl-tRNA(Pro) + AMP + diphosphate</text>
        <dbReference type="Rhea" id="RHEA:14305"/>
        <dbReference type="Rhea" id="RHEA-COMP:9700"/>
        <dbReference type="Rhea" id="RHEA-COMP:9702"/>
        <dbReference type="ChEBI" id="CHEBI:30616"/>
        <dbReference type="ChEBI" id="CHEBI:33019"/>
        <dbReference type="ChEBI" id="CHEBI:60039"/>
        <dbReference type="ChEBI" id="CHEBI:78442"/>
        <dbReference type="ChEBI" id="CHEBI:78532"/>
        <dbReference type="ChEBI" id="CHEBI:456215"/>
        <dbReference type="EC" id="6.1.1.15"/>
    </reaction>
</comment>
<dbReference type="Pfam" id="PF03129">
    <property type="entry name" value="HGTP_anticodon"/>
    <property type="match status" value="1"/>
</dbReference>
<dbReference type="GO" id="GO:0002161">
    <property type="term" value="F:aminoacyl-tRNA deacylase activity"/>
    <property type="evidence" value="ECO:0007669"/>
    <property type="project" value="InterPro"/>
</dbReference>
<feature type="compositionally biased region" description="Basic residues" evidence="9">
    <location>
        <begin position="17"/>
        <end position="29"/>
    </location>
</feature>
<evidence type="ECO:0000256" key="5">
    <source>
        <dbReference type="ARBA" id="ARBA00022917"/>
    </source>
</evidence>
<dbReference type="HAMAP" id="MF_01569">
    <property type="entry name" value="Pro_tRNA_synth_type1"/>
    <property type="match status" value="1"/>
</dbReference>
<protein>
    <recommendedName>
        <fullName evidence="8">Proline--tRNA ligase</fullName>
        <ecNumber evidence="8">6.1.1.15</ecNumber>
    </recommendedName>
    <alternativeName>
        <fullName evidence="8">Prolyl-tRNA synthetase</fullName>
        <shortName evidence="8">ProRS</shortName>
    </alternativeName>
</protein>
<feature type="region of interest" description="Disordered" evidence="9">
    <location>
        <begin position="391"/>
        <end position="413"/>
    </location>
</feature>
<name>A0A261F686_9BIFI</name>
<dbReference type="InterPro" id="IPR007214">
    <property type="entry name" value="YbaK/aa-tRNA-synth-assoc-dom"/>
</dbReference>
<dbReference type="InterPro" id="IPR002316">
    <property type="entry name" value="Pro-tRNA-ligase_IIa"/>
</dbReference>
<dbReference type="InterPro" id="IPR006195">
    <property type="entry name" value="aa-tRNA-synth_II"/>
</dbReference>
<dbReference type="PANTHER" id="PTHR42753:SF2">
    <property type="entry name" value="PROLINE--TRNA LIGASE"/>
    <property type="match status" value="1"/>
</dbReference>
<dbReference type="AlphaFoldDB" id="A0A261F686"/>
<dbReference type="SUPFAM" id="SSF55826">
    <property type="entry name" value="YbaK/ProRS associated domain"/>
    <property type="match status" value="1"/>
</dbReference>
<dbReference type="Gene3D" id="3.40.50.800">
    <property type="entry name" value="Anticodon-binding domain"/>
    <property type="match status" value="1"/>
</dbReference>
<evidence type="ECO:0000313" key="11">
    <source>
        <dbReference type="EMBL" id="OZG54631.1"/>
    </source>
</evidence>
<gene>
    <name evidence="8" type="primary">proS</name>
    <name evidence="11" type="ORF">ALMA_0439</name>
</gene>
<dbReference type="SUPFAM" id="SSF52954">
    <property type="entry name" value="Class II aaRS ABD-related"/>
    <property type="match status" value="1"/>
</dbReference>
<dbReference type="NCBIfam" id="NF006625">
    <property type="entry name" value="PRK09194.1"/>
    <property type="match status" value="1"/>
</dbReference>
<dbReference type="EMBL" id="MWWT01000002">
    <property type="protein sequence ID" value="OZG54631.1"/>
    <property type="molecule type" value="Genomic_DNA"/>
</dbReference>
<keyword evidence="3 8" id="KW-0547">Nucleotide-binding</keyword>
<dbReference type="InterPro" id="IPR004500">
    <property type="entry name" value="Pro-tRNA-synth_IIa_bac-type"/>
</dbReference>
<dbReference type="NCBIfam" id="TIGR00409">
    <property type="entry name" value="proS_fam_II"/>
    <property type="match status" value="1"/>
</dbReference>
<comment type="function">
    <text evidence="8">Catalyzes the attachment of proline to tRNA(Pro) in a two-step reaction: proline is first activated by ATP to form Pro-AMP and then transferred to the acceptor end of tRNA(Pro). As ProRS can inadvertently accommodate and process non-cognate amino acids such as alanine and cysteine, to avoid such errors it has two additional distinct editing activities against alanine. One activity is designated as 'pretransfer' editing and involves the tRNA(Pro)-independent hydrolysis of activated Ala-AMP. The other activity is designated 'posttransfer' editing and involves deacylation of mischarged Ala-tRNA(Pro). The misacylated Cys-tRNA(Pro) is not edited by ProRS.</text>
</comment>
<evidence type="ECO:0000256" key="6">
    <source>
        <dbReference type="ARBA" id="ARBA00023146"/>
    </source>
</evidence>
<dbReference type="Proteomes" id="UP000243657">
    <property type="component" value="Unassembled WGS sequence"/>
</dbReference>
<keyword evidence="12" id="KW-1185">Reference proteome</keyword>
<dbReference type="Gene3D" id="3.90.960.10">
    <property type="entry name" value="YbaK/aminoacyl-tRNA synthetase-associated domain"/>
    <property type="match status" value="1"/>
</dbReference>
<dbReference type="SUPFAM" id="SSF55681">
    <property type="entry name" value="Class II aaRS and biotin synthetases"/>
    <property type="match status" value="1"/>
</dbReference>
<evidence type="ECO:0000259" key="10">
    <source>
        <dbReference type="PROSITE" id="PS50862"/>
    </source>
</evidence>
<dbReference type="InterPro" id="IPR004154">
    <property type="entry name" value="Anticodon-bd"/>
</dbReference>
<evidence type="ECO:0000313" key="12">
    <source>
        <dbReference type="Proteomes" id="UP000243657"/>
    </source>
</evidence>
<dbReference type="InterPro" id="IPR002314">
    <property type="entry name" value="aa-tRNA-synt_IIb"/>
</dbReference>
<keyword evidence="1 8" id="KW-0963">Cytoplasm</keyword>
<dbReference type="GO" id="GO:0004827">
    <property type="term" value="F:proline-tRNA ligase activity"/>
    <property type="evidence" value="ECO:0007669"/>
    <property type="project" value="UniProtKB-UniRule"/>
</dbReference>
<evidence type="ECO:0000256" key="3">
    <source>
        <dbReference type="ARBA" id="ARBA00022741"/>
    </source>
</evidence>
<dbReference type="GO" id="GO:0006433">
    <property type="term" value="P:prolyl-tRNA aminoacylation"/>
    <property type="evidence" value="ECO:0007669"/>
    <property type="project" value="UniProtKB-UniRule"/>
</dbReference>
<comment type="caution">
    <text evidence="11">The sequence shown here is derived from an EMBL/GenBank/DDBJ whole genome shotgun (WGS) entry which is preliminary data.</text>
</comment>
<dbReference type="PROSITE" id="PS50862">
    <property type="entry name" value="AA_TRNA_LIGASE_II"/>
    <property type="match status" value="1"/>
</dbReference>
<accession>A0A261F686</accession>
<comment type="subunit">
    <text evidence="8">Homodimer.</text>
</comment>
<dbReference type="InterPro" id="IPR045864">
    <property type="entry name" value="aa-tRNA-synth_II/BPL/LPL"/>
</dbReference>
<evidence type="ECO:0000256" key="1">
    <source>
        <dbReference type="ARBA" id="ARBA00022490"/>
    </source>
</evidence>
<keyword evidence="2 8" id="KW-0436">Ligase</keyword>
<dbReference type="EC" id="6.1.1.15" evidence="8"/>
<comment type="subcellular location">
    <subcellularLocation>
        <location evidence="8">Cytoplasm</location>
    </subcellularLocation>
</comment>
<dbReference type="InterPro" id="IPR036754">
    <property type="entry name" value="YbaK/aa-tRNA-synt-asso_dom_sf"/>
</dbReference>
<dbReference type="InterPro" id="IPR036621">
    <property type="entry name" value="Anticodon-bd_dom_sf"/>
</dbReference>
<feature type="domain" description="Aminoacyl-transfer RNA synthetases class-II family profile" evidence="10">
    <location>
        <begin position="71"/>
        <end position="542"/>
    </location>
</feature>
<evidence type="ECO:0000256" key="2">
    <source>
        <dbReference type="ARBA" id="ARBA00022598"/>
    </source>
</evidence>
<dbReference type="PANTHER" id="PTHR42753">
    <property type="entry name" value="MITOCHONDRIAL RIBOSOME PROTEIN L39/PROLYL-TRNA LIGASE FAMILY MEMBER"/>
    <property type="match status" value="1"/>
</dbReference>
<keyword evidence="4 8" id="KW-0067">ATP-binding</keyword>
<evidence type="ECO:0000256" key="8">
    <source>
        <dbReference type="HAMAP-Rule" id="MF_01569"/>
    </source>
</evidence>
<dbReference type="PRINTS" id="PR01046">
    <property type="entry name" value="TRNASYNTHPRO"/>
</dbReference>
<dbReference type="InterPro" id="IPR023717">
    <property type="entry name" value="Pro-tRNA-Synthase_IIa_type1"/>
</dbReference>